<evidence type="ECO:0000313" key="1">
    <source>
        <dbReference type="EMBL" id="KAK9716771.1"/>
    </source>
</evidence>
<accession>A0ABR2W182</accession>
<name>A0ABR2W182_9FUNG</name>
<dbReference type="EMBL" id="JASJQH010007180">
    <property type="protein sequence ID" value="KAK9716771.1"/>
    <property type="molecule type" value="Genomic_DNA"/>
</dbReference>
<dbReference type="Proteomes" id="UP001479436">
    <property type="component" value="Unassembled WGS sequence"/>
</dbReference>
<proteinExistence type="predicted"/>
<keyword evidence="2" id="KW-1185">Reference proteome</keyword>
<protein>
    <submittedName>
        <fullName evidence="1">Uncharacterized protein</fullName>
    </submittedName>
</protein>
<sequence>MIQVSLLGIVCEKFDKLQPWGPNEYGCMTMKGPTENSKVEANARVNIEWSTLSCGEKIASGLLGSFDLRLYNHLKEPKEPSNSEDLVGYDLAVLISDSIDNNTSSYSWKVPSIDDSSINENLFFIRVATQYLSHPKKPTLFAVVGPFSILKPQNSILPELASNTAYGPSKIEPPKNSSKLTTVPQKSPSSSVFELFGPNLVLAPILMIVWSLVV</sequence>
<comment type="caution">
    <text evidence="1">The sequence shown here is derived from an EMBL/GenBank/DDBJ whole genome shotgun (WGS) entry which is preliminary data.</text>
</comment>
<organism evidence="1 2">
    <name type="scientific">Basidiobolus ranarum</name>
    <dbReference type="NCBI Taxonomy" id="34480"/>
    <lineage>
        <taxon>Eukaryota</taxon>
        <taxon>Fungi</taxon>
        <taxon>Fungi incertae sedis</taxon>
        <taxon>Zoopagomycota</taxon>
        <taxon>Entomophthoromycotina</taxon>
        <taxon>Basidiobolomycetes</taxon>
        <taxon>Basidiobolales</taxon>
        <taxon>Basidiobolaceae</taxon>
        <taxon>Basidiobolus</taxon>
    </lineage>
</organism>
<gene>
    <name evidence="1" type="ORF">K7432_006685</name>
</gene>
<evidence type="ECO:0000313" key="2">
    <source>
        <dbReference type="Proteomes" id="UP001479436"/>
    </source>
</evidence>
<reference evidence="1 2" key="1">
    <citation type="submission" date="2023-04" db="EMBL/GenBank/DDBJ databases">
        <title>Genome of Basidiobolus ranarum AG-B5.</title>
        <authorList>
            <person name="Stajich J.E."/>
            <person name="Carter-House D."/>
            <person name="Gryganskyi A."/>
        </authorList>
    </citation>
    <scope>NUCLEOTIDE SEQUENCE [LARGE SCALE GENOMIC DNA]</scope>
    <source>
        <strain evidence="1 2">AG-B5</strain>
    </source>
</reference>